<reference evidence="10 11" key="1">
    <citation type="submission" date="2018-08" db="EMBL/GenBank/DDBJ databases">
        <title>A genome reference for cultivated species of the human gut microbiota.</title>
        <authorList>
            <person name="Zou Y."/>
            <person name="Xue W."/>
            <person name="Luo G."/>
        </authorList>
    </citation>
    <scope>NUCLEOTIDE SEQUENCE [LARGE SCALE GENOMIC DNA]</scope>
    <source>
        <strain evidence="10 11">OM05-15BH</strain>
    </source>
</reference>
<keyword evidence="7" id="KW-1133">Transmembrane helix</keyword>
<keyword evidence="7" id="KW-0812">Transmembrane</keyword>
<dbReference type="RefSeq" id="WP_117725760.1">
    <property type="nucleotide sequence ID" value="NZ_QSUL01000031.1"/>
</dbReference>
<dbReference type="InterPro" id="IPR003661">
    <property type="entry name" value="HisK_dim/P_dom"/>
</dbReference>
<evidence type="ECO:0000256" key="3">
    <source>
        <dbReference type="ARBA" id="ARBA00022553"/>
    </source>
</evidence>
<dbReference type="Gene3D" id="1.25.40.10">
    <property type="entry name" value="Tetratricopeptide repeat domain"/>
    <property type="match status" value="1"/>
</dbReference>
<evidence type="ECO:0000256" key="2">
    <source>
        <dbReference type="ARBA" id="ARBA00012438"/>
    </source>
</evidence>
<comment type="catalytic activity">
    <reaction evidence="1">
        <text>ATP + protein L-histidine = ADP + protein N-phospho-L-histidine.</text>
        <dbReference type="EC" id="2.7.13.3"/>
    </reaction>
</comment>
<accession>A0A3E5AXW1</accession>
<dbReference type="SMART" id="SM00388">
    <property type="entry name" value="HisKA"/>
    <property type="match status" value="1"/>
</dbReference>
<dbReference type="EC" id="2.7.13.3" evidence="2"/>
<dbReference type="InterPro" id="IPR036097">
    <property type="entry name" value="HisK_dim/P_sf"/>
</dbReference>
<evidence type="ECO:0000256" key="8">
    <source>
        <dbReference type="SAM" id="SignalP"/>
    </source>
</evidence>
<protein>
    <recommendedName>
        <fullName evidence="2">histidine kinase</fullName>
        <ecNumber evidence="2">2.7.13.3</ecNumber>
    </recommendedName>
</protein>
<keyword evidence="4" id="KW-0808">Transferase</keyword>
<dbReference type="SMART" id="SM00028">
    <property type="entry name" value="TPR"/>
    <property type="match status" value="4"/>
</dbReference>
<dbReference type="SMART" id="SM00387">
    <property type="entry name" value="HATPase_c"/>
    <property type="match status" value="1"/>
</dbReference>
<dbReference type="AlphaFoldDB" id="A0A3E5AXW1"/>
<comment type="caution">
    <text evidence="10">The sequence shown here is derived from an EMBL/GenBank/DDBJ whole genome shotgun (WGS) entry which is preliminary data.</text>
</comment>
<dbReference type="CDD" id="cd00082">
    <property type="entry name" value="HisKA"/>
    <property type="match status" value="1"/>
</dbReference>
<dbReference type="PRINTS" id="PR00344">
    <property type="entry name" value="BCTRLSENSOR"/>
</dbReference>
<dbReference type="InterPro" id="IPR003594">
    <property type="entry name" value="HATPase_dom"/>
</dbReference>
<dbReference type="InterPro" id="IPR036890">
    <property type="entry name" value="HATPase_C_sf"/>
</dbReference>
<keyword evidence="6" id="KW-0902">Two-component regulatory system</keyword>
<feature type="signal peptide" evidence="8">
    <location>
        <begin position="1"/>
        <end position="24"/>
    </location>
</feature>
<dbReference type="FunFam" id="3.30.565.10:FF:000006">
    <property type="entry name" value="Sensor histidine kinase WalK"/>
    <property type="match status" value="1"/>
</dbReference>
<dbReference type="SUPFAM" id="SSF55874">
    <property type="entry name" value="ATPase domain of HSP90 chaperone/DNA topoisomerase II/histidine kinase"/>
    <property type="match status" value="1"/>
</dbReference>
<dbReference type="Pfam" id="PF02518">
    <property type="entry name" value="HATPase_c"/>
    <property type="match status" value="1"/>
</dbReference>
<evidence type="ECO:0000256" key="1">
    <source>
        <dbReference type="ARBA" id="ARBA00000085"/>
    </source>
</evidence>
<dbReference type="Pfam" id="PF00512">
    <property type="entry name" value="HisKA"/>
    <property type="match status" value="1"/>
</dbReference>
<dbReference type="Gene3D" id="1.10.287.130">
    <property type="match status" value="1"/>
</dbReference>
<dbReference type="SUPFAM" id="SSF47384">
    <property type="entry name" value="Homodimeric domain of signal transducing histidine kinase"/>
    <property type="match status" value="1"/>
</dbReference>
<sequence>MRKIAIISAVAGLLLLSFATGICANNTDQKHLAAMQSLIAREVPYDANIPVDSVIAWSNELAPTLKSHKTEETYFTMLLWQVSAYIMRGDLSLAIDRARLMYENAKKMNSTFGIALANQAIGQAYTASYIQEKALSSYLDALRYLPENNPQTYRLLVKISTLLQQMNRLDEAMIYVSKLNPLLEQQPEHPLAVPILIENATYYISSGDQDTALKYLQRADSIYKNHTHELAHEFSINYYTAACYRALAADHNDKQKADEALALYNKLLEVVSNNKRSLEYRWICAEKIYLYKLLGRFDEACKIYQELYTVTDTLASKSYIRQINALKATYQIDELELENRAQQNRMIVYFIFIGLGLLTFISILAVWIRRQKRIVTISKETLEESRWNAENATRAKSVFLSNMSHEIRTPLNALSGFSSLLTEEGLDEATRRQCTEIIQQNSELLLKLINDVIDLSSLEFGKMQFSIGKHDAVAICKNVTDTVGKVKQTQAELLFDSSLEELYIETDASRLQQVLINLLINATKFTPDGSITLKLEKESDETALFSVTDTGCGIPKEKQASIFQRFEKLDENAQGSGLGLSICQLIIEHIGGRIWIDSDYTEGSRFMFTHPINQTRSKQKKEGRS</sequence>
<dbReference type="Proteomes" id="UP000260983">
    <property type="component" value="Unassembled WGS sequence"/>
</dbReference>
<dbReference type="PROSITE" id="PS50109">
    <property type="entry name" value="HIS_KIN"/>
    <property type="match status" value="1"/>
</dbReference>
<dbReference type="InterPro" id="IPR050736">
    <property type="entry name" value="Sensor_HK_Regulatory"/>
</dbReference>
<dbReference type="InterPro" id="IPR004358">
    <property type="entry name" value="Sig_transdc_His_kin-like_C"/>
</dbReference>
<evidence type="ECO:0000256" key="7">
    <source>
        <dbReference type="SAM" id="Phobius"/>
    </source>
</evidence>
<evidence type="ECO:0000256" key="6">
    <source>
        <dbReference type="ARBA" id="ARBA00023012"/>
    </source>
</evidence>
<keyword evidence="5 10" id="KW-0418">Kinase</keyword>
<dbReference type="InterPro" id="IPR005467">
    <property type="entry name" value="His_kinase_dom"/>
</dbReference>
<gene>
    <name evidence="10" type="ORF">DXB65_23500</name>
</gene>
<feature type="domain" description="Histidine kinase" evidence="9">
    <location>
        <begin position="402"/>
        <end position="614"/>
    </location>
</feature>
<feature type="transmembrane region" description="Helical" evidence="7">
    <location>
        <begin position="346"/>
        <end position="368"/>
    </location>
</feature>
<evidence type="ECO:0000313" key="11">
    <source>
        <dbReference type="Proteomes" id="UP000260983"/>
    </source>
</evidence>
<evidence type="ECO:0000256" key="4">
    <source>
        <dbReference type="ARBA" id="ARBA00022679"/>
    </source>
</evidence>
<dbReference type="GO" id="GO:0000155">
    <property type="term" value="F:phosphorelay sensor kinase activity"/>
    <property type="evidence" value="ECO:0007669"/>
    <property type="project" value="InterPro"/>
</dbReference>
<evidence type="ECO:0000259" key="9">
    <source>
        <dbReference type="PROSITE" id="PS50109"/>
    </source>
</evidence>
<dbReference type="EMBL" id="QSUL01000031">
    <property type="protein sequence ID" value="RGN30153.1"/>
    <property type="molecule type" value="Genomic_DNA"/>
</dbReference>
<dbReference type="InterPro" id="IPR019734">
    <property type="entry name" value="TPR_rpt"/>
</dbReference>
<dbReference type="PANTHER" id="PTHR43711">
    <property type="entry name" value="TWO-COMPONENT HISTIDINE KINASE"/>
    <property type="match status" value="1"/>
</dbReference>
<dbReference type="PANTHER" id="PTHR43711:SF26">
    <property type="entry name" value="SENSOR HISTIDINE KINASE RCSC"/>
    <property type="match status" value="1"/>
</dbReference>
<keyword evidence="3" id="KW-0597">Phosphoprotein</keyword>
<dbReference type="InterPro" id="IPR011990">
    <property type="entry name" value="TPR-like_helical_dom_sf"/>
</dbReference>
<keyword evidence="7" id="KW-0472">Membrane</keyword>
<organism evidence="10 11">
    <name type="scientific">Bacteroides oleiciplenus</name>
    <dbReference type="NCBI Taxonomy" id="626931"/>
    <lineage>
        <taxon>Bacteria</taxon>
        <taxon>Pseudomonadati</taxon>
        <taxon>Bacteroidota</taxon>
        <taxon>Bacteroidia</taxon>
        <taxon>Bacteroidales</taxon>
        <taxon>Bacteroidaceae</taxon>
        <taxon>Bacteroides</taxon>
    </lineage>
</organism>
<evidence type="ECO:0000256" key="5">
    <source>
        <dbReference type="ARBA" id="ARBA00022777"/>
    </source>
</evidence>
<feature type="chain" id="PRO_5017762857" description="histidine kinase" evidence="8">
    <location>
        <begin position="25"/>
        <end position="625"/>
    </location>
</feature>
<keyword evidence="8" id="KW-0732">Signal</keyword>
<name>A0A3E5AXW1_9BACE</name>
<evidence type="ECO:0000313" key="10">
    <source>
        <dbReference type="EMBL" id="RGN30153.1"/>
    </source>
</evidence>
<proteinExistence type="predicted"/>
<dbReference type="SUPFAM" id="SSF48452">
    <property type="entry name" value="TPR-like"/>
    <property type="match status" value="1"/>
</dbReference>
<dbReference type="Gene3D" id="3.30.565.10">
    <property type="entry name" value="Histidine kinase-like ATPase, C-terminal domain"/>
    <property type="match status" value="1"/>
</dbReference>